<dbReference type="KEGG" id="pbor:BSF38_03847"/>
<sequence length="164" mass="18192">MVPLGCVKRHVEGDTSTYTIETWLIAVVALAAASACVAGWYIRKKRKWLGSIVLGGGVLVLCTTVPGLSVSRTTIDPNHVEWNRGFNYFNFQFDELGGIEHTVKKIPIGRTVQDVHYLDFTKKTGERVHIQVNPGSDRFLQDAIPEIISRAKERGVPCTEEAPN</sequence>
<dbReference type="Proteomes" id="UP000186309">
    <property type="component" value="Chromosome"/>
</dbReference>
<dbReference type="RefSeq" id="WP_210405622.1">
    <property type="nucleotide sequence ID" value="NZ_CP019082.1"/>
</dbReference>
<evidence type="ECO:0000313" key="2">
    <source>
        <dbReference type="EMBL" id="APW62308.1"/>
    </source>
</evidence>
<organism evidence="2 3">
    <name type="scientific">Paludisphaera borealis</name>
    <dbReference type="NCBI Taxonomy" id="1387353"/>
    <lineage>
        <taxon>Bacteria</taxon>
        <taxon>Pseudomonadati</taxon>
        <taxon>Planctomycetota</taxon>
        <taxon>Planctomycetia</taxon>
        <taxon>Isosphaerales</taxon>
        <taxon>Isosphaeraceae</taxon>
        <taxon>Paludisphaera</taxon>
    </lineage>
</organism>
<protein>
    <submittedName>
        <fullName evidence="2">Uncharacterized protein</fullName>
    </submittedName>
</protein>
<dbReference type="AlphaFoldDB" id="A0A1U7CTS4"/>
<evidence type="ECO:0000313" key="3">
    <source>
        <dbReference type="Proteomes" id="UP000186309"/>
    </source>
</evidence>
<feature type="transmembrane region" description="Helical" evidence="1">
    <location>
        <begin position="20"/>
        <end position="41"/>
    </location>
</feature>
<evidence type="ECO:0000256" key="1">
    <source>
        <dbReference type="SAM" id="Phobius"/>
    </source>
</evidence>
<dbReference type="EMBL" id="CP019082">
    <property type="protein sequence ID" value="APW62308.1"/>
    <property type="molecule type" value="Genomic_DNA"/>
</dbReference>
<gene>
    <name evidence="2" type="ORF">BSF38_03847</name>
</gene>
<feature type="transmembrane region" description="Helical" evidence="1">
    <location>
        <begin position="48"/>
        <end position="68"/>
    </location>
</feature>
<keyword evidence="1" id="KW-0812">Transmembrane</keyword>
<accession>A0A1U7CTS4</accession>
<reference evidence="3" key="1">
    <citation type="submission" date="2016-12" db="EMBL/GenBank/DDBJ databases">
        <title>Comparative genomics of four Isosphaeraceae planctomycetes: a common pool of plasmids and glycoside hydrolase genes.</title>
        <authorList>
            <person name="Ivanova A."/>
        </authorList>
    </citation>
    <scope>NUCLEOTIDE SEQUENCE [LARGE SCALE GENOMIC DNA]</scope>
    <source>
        <strain evidence="3">PX4</strain>
    </source>
</reference>
<name>A0A1U7CTS4_9BACT</name>
<proteinExistence type="predicted"/>
<keyword evidence="1" id="KW-1133">Transmembrane helix</keyword>
<keyword evidence="3" id="KW-1185">Reference proteome</keyword>
<keyword evidence="1" id="KW-0472">Membrane</keyword>